<evidence type="ECO:0000256" key="5">
    <source>
        <dbReference type="ARBA" id="ARBA00005520"/>
    </source>
</evidence>
<evidence type="ECO:0000256" key="12">
    <source>
        <dbReference type="ARBA" id="ARBA00049295"/>
    </source>
</evidence>
<keyword evidence="6 14" id="KW-0686">Riboflavin biosynthesis</keyword>
<feature type="active site" description="Nucleophile" evidence="13">
    <location>
        <position position="370"/>
    </location>
</feature>
<evidence type="ECO:0000259" key="16">
    <source>
        <dbReference type="Pfam" id="PF00925"/>
    </source>
</evidence>
<dbReference type="SUPFAM" id="SSF142695">
    <property type="entry name" value="RibA-like"/>
    <property type="match status" value="1"/>
</dbReference>
<dbReference type="InterPro" id="IPR017945">
    <property type="entry name" value="DHBP_synth_RibB-like_a/b_dom"/>
</dbReference>
<evidence type="ECO:0000256" key="15">
    <source>
        <dbReference type="SAM" id="MobiDB-lite"/>
    </source>
</evidence>
<gene>
    <name evidence="14 17" type="primary">ribB</name>
    <name evidence="13" type="synonym">ribA</name>
    <name evidence="17" type="ORF">AAE021_07905</name>
</gene>
<comment type="pathway">
    <text evidence="4 14">Cofactor biosynthesis; riboflavin biosynthesis; 2-hydroxy-3-oxobutyl phosphate from D-ribulose 5-phosphate: step 1/1.</text>
</comment>
<keyword evidence="14 17" id="KW-0456">Lyase</keyword>
<dbReference type="EC" id="4.1.99.12" evidence="14"/>
<feature type="site" description="Essential for catalytic activity" evidence="14">
    <location>
        <position position="166"/>
    </location>
</feature>
<protein>
    <recommendedName>
        <fullName evidence="13 14">Multifunctional fusion protein</fullName>
    </recommendedName>
    <domain>
        <recommendedName>
            <fullName evidence="13">GTP cyclohydrolase-2</fullName>
            <ecNumber evidence="13">3.5.4.25</ecNumber>
        </recommendedName>
        <alternativeName>
            <fullName evidence="13">GTP cyclohydrolase II</fullName>
        </alternativeName>
    </domain>
    <domain>
        <recommendedName>
            <fullName evidence="14">3,4-dihydroxy-2-butanone 4-phosphate synthase</fullName>
            <shortName evidence="14">DHBP synthase</shortName>
            <ecNumber evidence="14">4.1.99.12</ecNumber>
        </recommendedName>
    </domain>
</protein>
<sequence>MSVRLDSIPAAVAAIAAGRPVLVVDDEDRENEGDIIFAAQHATPELMGWTVRYTSGVICVPLPNSYADRLNLPPMTAVNEDAKGTAYTVSCDAAAGITTGISAGDRAATSRILGDPSATASELTRPGHIFPLRAHDDGVRGRRGHTEAAVELARLAGCTPVGVIAELVHDEGTMMRLPALRDFADTHGLPLVSIEDLVAYLEAVNPTAVPAAANQTAANPDVTKPTEAAAVVVPGPEVQLPTAFGDFTARAWTDPRTGAEHLSLSAPGTGLQQDTAGSGKTGTGTHAPLVRLHSECLTGDVFGSYRCDCGEQLEQALELINLHGGTVIYLRGHEGRGIGLANKLRAYALQEAGADTVEANEQLGLPVDSRNYQAAAEILHAMGLHRIRLLSNNPLKRNRLQHYGITVEAMVPSEVPIRAENERYLQTKRDRMDHHLTLLRTQPVHQS</sequence>
<evidence type="ECO:0000256" key="10">
    <source>
        <dbReference type="ARBA" id="ARBA00022833"/>
    </source>
</evidence>
<keyword evidence="10 13" id="KW-0862">Zinc</keyword>
<dbReference type="RefSeq" id="WP_342025066.1">
    <property type="nucleotide sequence ID" value="NZ_CP151657.1"/>
</dbReference>
<dbReference type="InterPro" id="IPR032677">
    <property type="entry name" value="GTP_cyclohydro_II"/>
</dbReference>
<comment type="function">
    <text evidence="2 14">Catalyzes the conversion of D-ribulose 5-phosphate to formate and 3,4-dihydroxy-2-butanone 4-phosphate.</text>
</comment>
<feature type="domain" description="GTP cyclohydrolase II" evidence="16">
    <location>
        <begin position="237"/>
        <end position="412"/>
    </location>
</feature>
<accession>A0ABZ2ZZB0</accession>
<keyword evidence="14" id="KW-0464">Manganese</keyword>
<feature type="binding site" evidence="13">
    <location>
        <begin position="291"/>
        <end position="295"/>
    </location>
    <ligand>
        <name>GTP</name>
        <dbReference type="ChEBI" id="CHEBI:37565"/>
    </ligand>
</feature>
<evidence type="ECO:0000313" key="17">
    <source>
        <dbReference type="EMBL" id="WZP17471.1"/>
    </source>
</evidence>
<keyword evidence="8 13" id="KW-0547">Nucleotide-binding</keyword>
<dbReference type="GO" id="GO:0008686">
    <property type="term" value="F:3,4-dihydroxy-2-butanone-4-phosphate synthase activity"/>
    <property type="evidence" value="ECO:0007669"/>
    <property type="project" value="UniProtKB-EC"/>
</dbReference>
<dbReference type="Pfam" id="PF00925">
    <property type="entry name" value="GTP_cyclohydro2"/>
    <property type="match status" value="1"/>
</dbReference>
<reference evidence="17 18" key="1">
    <citation type="submission" date="2024-04" db="EMBL/GenBank/DDBJ databases">
        <title>Arthrobacter sp. from Plains bison fecal sample.</title>
        <authorList>
            <person name="Ruzzini A."/>
        </authorList>
    </citation>
    <scope>NUCLEOTIDE SEQUENCE [LARGE SCALE GENOMIC DNA]</scope>
    <source>
        <strain evidence="17 18">EINP1</strain>
    </source>
</reference>
<comment type="cofactor">
    <cofactor evidence="14">
        <name>Mg(2+)</name>
        <dbReference type="ChEBI" id="CHEBI:18420"/>
    </cofactor>
    <cofactor evidence="14">
        <name>Mn(2+)</name>
        <dbReference type="ChEBI" id="CHEBI:29035"/>
    </cofactor>
    <text evidence="14">Binds 2 divalent metal cations per subunit. Magnesium or manganese.</text>
</comment>
<evidence type="ECO:0000256" key="13">
    <source>
        <dbReference type="HAMAP-Rule" id="MF_00179"/>
    </source>
</evidence>
<feature type="binding site" evidence="14">
    <location>
        <begin position="29"/>
        <end position="30"/>
    </location>
    <ligand>
        <name>D-ribulose 5-phosphate</name>
        <dbReference type="ChEBI" id="CHEBI:58121"/>
    </ligand>
</feature>
<dbReference type="PANTHER" id="PTHR21327:SF18">
    <property type="entry name" value="3,4-DIHYDROXY-2-BUTANONE 4-PHOSPHATE SYNTHASE"/>
    <property type="match status" value="1"/>
</dbReference>
<dbReference type="EC" id="3.5.4.25" evidence="13"/>
<evidence type="ECO:0000256" key="2">
    <source>
        <dbReference type="ARBA" id="ARBA00002284"/>
    </source>
</evidence>
<feature type="binding site" evidence="14">
    <location>
        <position position="30"/>
    </location>
    <ligand>
        <name>Mg(2+)</name>
        <dbReference type="ChEBI" id="CHEBI:18420"/>
        <label>2</label>
    </ligand>
</feature>
<comment type="function">
    <text evidence="13">Catalyzes the conversion of GTP to 2,5-diamino-6-ribosylamino-4(3H)-pyrimidinone 5'-phosphate (DARP), formate and pyrophosphate.</text>
</comment>
<feature type="active site" description="Proton acceptor" evidence="13">
    <location>
        <position position="368"/>
    </location>
</feature>
<feature type="binding site" evidence="14">
    <location>
        <position position="34"/>
    </location>
    <ligand>
        <name>D-ribulose 5-phosphate</name>
        <dbReference type="ChEBI" id="CHEBI:58121"/>
    </ligand>
</feature>
<feature type="binding site" evidence="13">
    <location>
        <position position="307"/>
    </location>
    <ligand>
        <name>Zn(2+)</name>
        <dbReference type="ChEBI" id="CHEBI:29105"/>
        <note>catalytic</note>
    </ligand>
</feature>
<dbReference type="Pfam" id="PF00926">
    <property type="entry name" value="DHBP_synthase"/>
    <property type="match status" value="1"/>
</dbReference>
<evidence type="ECO:0000256" key="8">
    <source>
        <dbReference type="ARBA" id="ARBA00022741"/>
    </source>
</evidence>
<feature type="site" description="Essential for catalytic activity" evidence="14">
    <location>
        <position position="128"/>
    </location>
</feature>
<evidence type="ECO:0000256" key="9">
    <source>
        <dbReference type="ARBA" id="ARBA00022801"/>
    </source>
</evidence>
<dbReference type="EMBL" id="CP151657">
    <property type="protein sequence ID" value="WZP17471.1"/>
    <property type="molecule type" value="Genomic_DNA"/>
</dbReference>
<evidence type="ECO:0000256" key="1">
    <source>
        <dbReference type="ARBA" id="ARBA00000141"/>
    </source>
</evidence>
<feature type="binding site" evidence="14">
    <location>
        <position position="30"/>
    </location>
    <ligand>
        <name>Mg(2+)</name>
        <dbReference type="ChEBI" id="CHEBI:18420"/>
        <label>1</label>
    </ligand>
</feature>
<dbReference type="PIRSF" id="PIRSF001259">
    <property type="entry name" value="RibA"/>
    <property type="match status" value="1"/>
</dbReference>
<comment type="cofactor">
    <cofactor evidence="13">
        <name>Zn(2+)</name>
        <dbReference type="ChEBI" id="CHEBI:29105"/>
    </cofactor>
    <text evidence="13">Binds 1 zinc ion per subunit.</text>
</comment>
<dbReference type="Gene3D" id="3.40.50.10990">
    <property type="entry name" value="GTP cyclohydrolase II"/>
    <property type="match status" value="1"/>
</dbReference>
<dbReference type="HAMAP" id="MF_00179">
    <property type="entry name" value="RibA"/>
    <property type="match status" value="1"/>
</dbReference>
<feature type="binding site" evidence="13">
    <location>
        <position position="356"/>
    </location>
    <ligand>
        <name>GTP</name>
        <dbReference type="ChEBI" id="CHEBI:37565"/>
    </ligand>
</feature>
<dbReference type="SUPFAM" id="SSF55821">
    <property type="entry name" value="YrdC/RibB"/>
    <property type="match status" value="1"/>
</dbReference>
<dbReference type="NCBIfam" id="TIGR00506">
    <property type="entry name" value="ribB"/>
    <property type="match status" value="1"/>
</dbReference>
<feature type="binding site" evidence="13">
    <location>
        <position position="312"/>
    </location>
    <ligand>
        <name>GTP</name>
        <dbReference type="ChEBI" id="CHEBI:37565"/>
    </ligand>
</feature>
<dbReference type="HAMAP" id="MF_00180">
    <property type="entry name" value="RibB"/>
    <property type="match status" value="1"/>
</dbReference>
<evidence type="ECO:0000256" key="4">
    <source>
        <dbReference type="ARBA" id="ARBA00004904"/>
    </source>
</evidence>
<evidence type="ECO:0000256" key="11">
    <source>
        <dbReference type="ARBA" id="ARBA00023134"/>
    </source>
</evidence>
<comment type="similarity">
    <text evidence="14">Belongs to the DHBP synthase family.</text>
</comment>
<dbReference type="PANTHER" id="PTHR21327">
    <property type="entry name" value="GTP CYCLOHYDROLASE II-RELATED"/>
    <property type="match status" value="1"/>
</dbReference>
<dbReference type="Gene3D" id="3.90.870.10">
    <property type="entry name" value="DHBP synthase"/>
    <property type="match status" value="1"/>
</dbReference>
<comment type="pathway">
    <text evidence="3 13">Cofactor biosynthesis; riboflavin biosynthesis; 5-amino-6-(D-ribitylamino)uracil from GTP: step 1/4.</text>
</comment>
<evidence type="ECO:0000256" key="6">
    <source>
        <dbReference type="ARBA" id="ARBA00022619"/>
    </source>
</evidence>
<feature type="binding site" evidence="13">
    <location>
        <position position="309"/>
    </location>
    <ligand>
        <name>Zn(2+)</name>
        <dbReference type="ChEBI" id="CHEBI:29105"/>
        <note>catalytic</note>
    </ligand>
</feature>
<comment type="subunit">
    <text evidence="14">Homodimer.</text>
</comment>
<comment type="catalytic activity">
    <reaction evidence="1 14">
        <text>D-ribulose 5-phosphate = (2S)-2-hydroxy-3-oxobutyl phosphate + formate + H(+)</text>
        <dbReference type="Rhea" id="RHEA:18457"/>
        <dbReference type="ChEBI" id="CHEBI:15378"/>
        <dbReference type="ChEBI" id="CHEBI:15740"/>
        <dbReference type="ChEBI" id="CHEBI:58121"/>
        <dbReference type="ChEBI" id="CHEBI:58830"/>
        <dbReference type="EC" id="4.1.99.12"/>
    </reaction>
</comment>
<comment type="catalytic activity">
    <reaction evidence="12 13">
        <text>GTP + 4 H2O = 2,5-diamino-6-hydroxy-4-(5-phosphoribosylamino)-pyrimidine + formate + 2 phosphate + 3 H(+)</text>
        <dbReference type="Rhea" id="RHEA:23704"/>
        <dbReference type="ChEBI" id="CHEBI:15377"/>
        <dbReference type="ChEBI" id="CHEBI:15378"/>
        <dbReference type="ChEBI" id="CHEBI:15740"/>
        <dbReference type="ChEBI" id="CHEBI:37565"/>
        <dbReference type="ChEBI" id="CHEBI:43474"/>
        <dbReference type="ChEBI" id="CHEBI:58614"/>
        <dbReference type="EC" id="3.5.4.25"/>
    </reaction>
</comment>
<evidence type="ECO:0000256" key="3">
    <source>
        <dbReference type="ARBA" id="ARBA00004853"/>
    </source>
</evidence>
<feature type="binding site" evidence="13">
    <location>
        <begin position="334"/>
        <end position="336"/>
    </location>
    <ligand>
        <name>GTP</name>
        <dbReference type="ChEBI" id="CHEBI:37565"/>
    </ligand>
</feature>
<keyword evidence="11 13" id="KW-0342">GTP-binding</keyword>
<feature type="binding site" evidence="14">
    <location>
        <begin position="142"/>
        <end position="146"/>
    </location>
    <ligand>
        <name>D-ribulose 5-phosphate</name>
        <dbReference type="ChEBI" id="CHEBI:58121"/>
    </ligand>
</feature>
<feature type="binding site" evidence="13">
    <location>
        <position position="396"/>
    </location>
    <ligand>
        <name>GTP</name>
        <dbReference type="ChEBI" id="CHEBI:37565"/>
    </ligand>
</feature>
<keyword evidence="9 13" id="KW-0378">Hydrolase</keyword>
<keyword evidence="18" id="KW-1185">Reference proteome</keyword>
<proteinExistence type="inferred from homology"/>
<dbReference type="InterPro" id="IPR000926">
    <property type="entry name" value="RibA"/>
</dbReference>
<evidence type="ECO:0000256" key="14">
    <source>
        <dbReference type="HAMAP-Rule" id="MF_00180"/>
    </source>
</evidence>
<name>A0ABZ2ZZB0_9MICC</name>
<dbReference type="NCBIfam" id="NF001591">
    <property type="entry name" value="PRK00393.1"/>
    <property type="match status" value="1"/>
</dbReference>
<feature type="binding site" evidence="13">
    <location>
        <position position="391"/>
    </location>
    <ligand>
        <name>GTP</name>
        <dbReference type="ChEBI" id="CHEBI:37565"/>
    </ligand>
</feature>
<feature type="binding site" evidence="14">
    <location>
        <position position="145"/>
    </location>
    <ligand>
        <name>Mg(2+)</name>
        <dbReference type="ChEBI" id="CHEBI:18420"/>
        <label>2</label>
    </ligand>
</feature>
<comment type="similarity">
    <text evidence="13">Belongs to the GTP cyclohydrolase II family.</text>
</comment>
<comment type="similarity">
    <text evidence="5">In the N-terminal section; belongs to the DHBP synthase family.</text>
</comment>
<dbReference type="Proteomes" id="UP001448858">
    <property type="component" value="Chromosome"/>
</dbReference>
<dbReference type="InterPro" id="IPR000422">
    <property type="entry name" value="DHBP_synthase_RibB"/>
</dbReference>
<feature type="region of interest" description="Disordered" evidence="15">
    <location>
        <begin position="259"/>
        <end position="282"/>
    </location>
</feature>
<keyword evidence="14" id="KW-0460">Magnesium</keyword>
<evidence type="ECO:0000313" key="18">
    <source>
        <dbReference type="Proteomes" id="UP001448858"/>
    </source>
</evidence>
<keyword evidence="7 14" id="KW-0479">Metal-binding</keyword>
<dbReference type="CDD" id="cd00641">
    <property type="entry name" value="GTP_cyclohydro2"/>
    <property type="match status" value="1"/>
</dbReference>
<feature type="binding site" evidence="13">
    <location>
        <position position="296"/>
    </location>
    <ligand>
        <name>Zn(2+)</name>
        <dbReference type="ChEBI" id="CHEBI:29105"/>
        <note>catalytic</note>
    </ligand>
</feature>
<evidence type="ECO:0000256" key="7">
    <source>
        <dbReference type="ARBA" id="ARBA00022723"/>
    </source>
</evidence>
<organism evidence="17 18">
    <name type="scientific">Arthrobacter citreus</name>
    <dbReference type="NCBI Taxonomy" id="1670"/>
    <lineage>
        <taxon>Bacteria</taxon>
        <taxon>Bacillati</taxon>
        <taxon>Actinomycetota</taxon>
        <taxon>Actinomycetes</taxon>
        <taxon>Micrococcales</taxon>
        <taxon>Micrococcaceae</taxon>
        <taxon>Arthrobacter</taxon>
    </lineage>
</organism>
<dbReference type="InterPro" id="IPR036144">
    <property type="entry name" value="RibA-like_sf"/>
</dbReference>